<feature type="domain" description="Spore coat protein U/FanG" evidence="1">
    <location>
        <begin position="26"/>
        <end position="159"/>
    </location>
</feature>
<protein>
    <recommendedName>
        <fullName evidence="1">Spore coat protein U/FanG domain-containing protein</fullName>
    </recommendedName>
</protein>
<sequence length="162" mass="16097">MKRALIIFMAGFTAAWCNQAVAATTTANLGVQMAITASCVVSSVGALSFGTSGILSANVDATTTLGVQCTSGTIYSVGLNAGTGTGATVAARKMSSGASTLVYTLYSNSTRTTVWGNTVGTDTVSGAGTGSVQSYTVYGRAPAQATPAAGAYADTVMVTVTY</sequence>
<evidence type="ECO:0000313" key="2">
    <source>
        <dbReference type="EMBL" id="CAJ0864142.1"/>
    </source>
</evidence>
<dbReference type="InterPro" id="IPR007893">
    <property type="entry name" value="Spore_coat_U/FanG"/>
</dbReference>
<dbReference type="EMBL" id="OY288114">
    <property type="protein sequence ID" value="CAJ0864142.1"/>
    <property type="molecule type" value="Genomic_DNA"/>
</dbReference>
<dbReference type="PANTHER" id="PTHR37089:SF4">
    <property type="entry name" value="EXPORTED PROTEIN"/>
    <property type="match status" value="1"/>
</dbReference>
<dbReference type="Pfam" id="PF05229">
    <property type="entry name" value="SCPU"/>
    <property type="match status" value="1"/>
</dbReference>
<organism evidence="2">
    <name type="scientific">freshwater sediment metagenome</name>
    <dbReference type="NCBI Taxonomy" id="556182"/>
    <lineage>
        <taxon>unclassified sequences</taxon>
        <taxon>metagenomes</taxon>
        <taxon>ecological metagenomes</taxon>
    </lineage>
</organism>
<dbReference type="PANTHER" id="PTHR37089">
    <property type="entry name" value="PROTEIN U-RELATED"/>
    <property type="match status" value="1"/>
</dbReference>
<dbReference type="SMART" id="SM00972">
    <property type="entry name" value="SCPU"/>
    <property type="match status" value="1"/>
</dbReference>
<dbReference type="AlphaFoldDB" id="A0AA48M1B6"/>
<accession>A0AA48M1B6</accession>
<reference evidence="2" key="1">
    <citation type="submission" date="2023-07" db="EMBL/GenBank/DDBJ databases">
        <authorList>
            <person name="Pelsma A.J. K."/>
        </authorList>
    </citation>
    <scope>NUCLEOTIDE SEQUENCE</scope>
</reference>
<evidence type="ECO:0000259" key="1">
    <source>
        <dbReference type="Pfam" id="PF05229"/>
    </source>
</evidence>
<proteinExistence type="predicted"/>
<gene>
    <name evidence="2" type="ORF">AMST5_01645</name>
</gene>
<name>A0AA48M1B6_9ZZZZ</name>
<dbReference type="InterPro" id="IPR053167">
    <property type="entry name" value="Spore_coat_component"/>
</dbReference>